<keyword evidence="2" id="KW-0808">Transferase</keyword>
<proteinExistence type="predicted"/>
<dbReference type="Pfam" id="PF01636">
    <property type="entry name" value="APH"/>
    <property type="match status" value="1"/>
</dbReference>
<dbReference type="Gene3D" id="3.90.1200.10">
    <property type="match status" value="1"/>
</dbReference>
<name>A0A437JZR3_9BURK</name>
<evidence type="ECO:0000313" key="2">
    <source>
        <dbReference type="EMBL" id="RVT53514.1"/>
    </source>
</evidence>
<gene>
    <name evidence="2" type="ORF">ENE75_01015</name>
</gene>
<evidence type="ECO:0000313" key="3">
    <source>
        <dbReference type="Proteomes" id="UP000288178"/>
    </source>
</evidence>
<dbReference type="EMBL" id="SACT01000001">
    <property type="protein sequence ID" value="RVT53514.1"/>
    <property type="molecule type" value="Genomic_DNA"/>
</dbReference>
<comment type="caution">
    <text evidence="2">The sequence shown here is derived from an EMBL/GenBank/DDBJ whole genome shotgun (WGS) entry which is preliminary data.</text>
</comment>
<sequence>MVVHRGAQRRAGMNHLPHDPLLPALPQALDGAAMADTWSTALAGGPWRVARCDVERVKYRPLRNLSVCYRLTLGDAAGGRHLTQRVAARFCHGGAAADRAARALRRPPGRAPMATTAGPAVTHHVGLDMVAHWWPFDPRLPAARLLADGTLARDWLPALLADAGEQARCLHHRIDVVQVVPEHRMTLRADVLLQDGRRRLFYAKADAECRGPRTQAVMQALWDAPARQAGRLHVPQPLGWQAGSGLHWQAGIAGTPLLDLEDPVTAAGAGAAGEGLAALHGVATPAAPLDADQLAARLAEVVQTLGMVVPQERPRLQALAQDLAALPATLRSPVTLHGDLHPRNLLRDDAGRLHLIDLDSARNGPAALDLGAWAADALYRALLAGQAPGQALAAVHAFVDAYARVGGTRPDARTLARATAWQLLCQRAWRCAINLKPGRFALVSPLLGLATALSTQGHVDAAADLPSSEAA</sequence>
<organism evidence="2 3">
    <name type="scientific">Rubrivivax albus</name>
    <dbReference type="NCBI Taxonomy" id="2499835"/>
    <lineage>
        <taxon>Bacteria</taxon>
        <taxon>Pseudomonadati</taxon>
        <taxon>Pseudomonadota</taxon>
        <taxon>Betaproteobacteria</taxon>
        <taxon>Burkholderiales</taxon>
        <taxon>Sphaerotilaceae</taxon>
        <taxon>Rubrivivax</taxon>
    </lineage>
</organism>
<evidence type="ECO:0000259" key="1">
    <source>
        <dbReference type="Pfam" id="PF01636"/>
    </source>
</evidence>
<dbReference type="InterPro" id="IPR011009">
    <property type="entry name" value="Kinase-like_dom_sf"/>
</dbReference>
<reference evidence="2 3" key="1">
    <citation type="submission" date="2019-01" db="EMBL/GenBank/DDBJ databases">
        <authorList>
            <person name="Chen W.-M."/>
        </authorList>
    </citation>
    <scope>NUCLEOTIDE SEQUENCE [LARGE SCALE GENOMIC DNA]</scope>
    <source>
        <strain evidence="2 3">ICH-3</strain>
    </source>
</reference>
<accession>A0A437JZR3</accession>
<dbReference type="SUPFAM" id="SSF56112">
    <property type="entry name" value="Protein kinase-like (PK-like)"/>
    <property type="match status" value="1"/>
</dbReference>
<protein>
    <submittedName>
        <fullName evidence="2">Aminoglycoside phosphotransferase family protein</fullName>
    </submittedName>
</protein>
<keyword evidence="3" id="KW-1185">Reference proteome</keyword>
<dbReference type="InterPro" id="IPR002575">
    <property type="entry name" value="Aminoglycoside_PTrfase"/>
</dbReference>
<dbReference type="Proteomes" id="UP000288178">
    <property type="component" value="Unassembled WGS sequence"/>
</dbReference>
<dbReference type="AlphaFoldDB" id="A0A437JZR3"/>
<feature type="domain" description="Aminoglycoside phosphotransferase" evidence="1">
    <location>
        <begin position="212"/>
        <end position="394"/>
    </location>
</feature>
<dbReference type="GO" id="GO:0016740">
    <property type="term" value="F:transferase activity"/>
    <property type="evidence" value="ECO:0007669"/>
    <property type="project" value="UniProtKB-KW"/>
</dbReference>